<name>A0A2T7G7E1_9RHOB</name>
<keyword evidence="2 3" id="KW-0663">Pyridoxal phosphate</keyword>
<dbReference type="InterPro" id="IPR015424">
    <property type="entry name" value="PyrdxlP-dep_Trfase"/>
</dbReference>
<dbReference type="GO" id="GO:0008483">
    <property type="term" value="F:transaminase activity"/>
    <property type="evidence" value="ECO:0007669"/>
    <property type="project" value="UniProtKB-KW"/>
</dbReference>
<accession>A0A2T7G7E1</accession>
<evidence type="ECO:0000256" key="1">
    <source>
        <dbReference type="ARBA" id="ARBA00008954"/>
    </source>
</evidence>
<dbReference type="CDD" id="cd00610">
    <property type="entry name" value="OAT_like"/>
    <property type="match status" value="1"/>
</dbReference>
<dbReference type="InterPro" id="IPR015422">
    <property type="entry name" value="PyrdxlP-dep_Trfase_small"/>
</dbReference>
<dbReference type="PANTHER" id="PTHR43094:SF1">
    <property type="entry name" value="AMINOTRANSFERASE CLASS-III"/>
    <property type="match status" value="1"/>
</dbReference>
<keyword evidence="4" id="KW-0032">Aminotransferase</keyword>
<evidence type="ECO:0000256" key="3">
    <source>
        <dbReference type="RuleBase" id="RU003560"/>
    </source>
</evidence>
<reference evidence="4 5" key="1">
    <citation type="submission" date="2018-04" db="EMBL/GenBank/DDBJ databases">
        <title>Pelagivirga bohaiensis gen. nov., sp. nov., a bacterium isolated from the Bohai Sea.</title>
        <authorList>
            <person name="Ji X."/>
        </authorList>
    </citation>
    <scope>NUCLEOTIDE SEQUENCE [LARGE SCALE GENOMIC DNA]</scope>
    <source>
        <strain evidence="4 5">BH-SD19</strain>
    </source>
</reference>
<dbReference type="RefSeq" id="WP_108691845.1">
    <property type="nucleotide sequence ID" value="NZ_QCYH01000004.1"/>
</dbReference>
<dbReference type="InterPro" id="IPR005814">
    <property type="entry name" value="Aminotrans_3"/>
</dbReference>
<evidence type="ECO:0000313" key="5">
    <source>
        <dbReference type="Proteomes" id="UP000244446"/>
    </source>
</evidence>
<sequence>MTQIVHTEGESNTSAARRDWLKKSIGPKSAPLLQRDSDAFLHQSLSSPCVSTIARAEGIWIEDMDGRRFMDFHGNSVHHIGYGHPRLKAAIAAQMDALPFAPRRFTNEPAVALAEKLAEIAPGDLGKTLFTTGGSDANEVALKIARAATGRFKTVSFWDAFHGAGMGAASVGGEATFRSHIAGPLMPGAEHVAPFACYRCPYNHAGPDVCGLACAKMVDYVLEREGDVAAVIAEPMRAVPYVPPPGFWKAVRESCDRHGALLIFDEIPTGLGKTGRMFAFEHDEVIPDIVTMGKALGGGILPIAACIARRDLDVCGDFAIGHYTHEKNPVTARAALTTIEIIEDENLVARSAELGDYAMNLLRDRLDGCPIVGDIRGRGLMFGVEIVQDRAAKTQGNAMAEGIYYACLDAGLSFKISQGCVLTLSPPLTIARGDLDRALDIVVSAVLAAASQR</sequence>
<dbReference type="GO" id="GO:0030170">
    <property type="term" value="F:pyridoxal phosphate binding"/>
    <property type="evidence" value="ECO:0007669"/>
    <property type="project" value="InterPro"/>
</dbReference>
<organism evidence="4 5">
    <name type="scientific">Pelagivirga sediminicola</name>
    <dbReference type="NCBI Taxonomy" id="2170575"/>
    <lineage>
        <taxon>Bacteria</taxon>
        <taxon>Pseudomonadati</taxon>
        <taxon>Pseudomonadota</taxon>
        <taxon>Alphaproteobacteria</taxon>
        <taxon>Rhodobacterales</taxon>
        <taxon>Paracoccaceae</taxon>
        <taxon>Pelagivirga</taxon>
    </lineage>
</organism>
<dbReference type="Gene3D" id="3.90.1150.10">
    <property type="entry name" value="Aspartate Aminotransferase, domain 1"/>
    <property type="match status" value="1"/>
</dbReference>
<comment type="similarity">
    <text evidence="1 3">Belongs to the class-III pyridoxal-phosphate-dependent aminotransferase family.</text>
</comment>
<dbReference type="SUPFAM" id="SSF53383">
    <property type="entry name" value="PLP-dependent transferases"/>
    <property type="match status" value="1"/>
</dbReference>
<dbReference type="Gene3D" id="3.40.640.10">
    <property type="entry name" value="Type I PLP-dependent aspartate aminotransferase-like (Major domain)"/>
    <property type="match status" value="1"/>
</dbReference>
<dbReference type="EMBL" id="QCYH01000004">
    <property type="protein sequence ID" value="PVA10332.1"/>
    <property type="molecule type" value="Genomic_DNA"/>
</dbReference>
<dbReference type="OrthoDB" id="9801834at2"/>
<dbReference type="NCBIfam" id="NF004755">
    <property type="entry name" value="PRK06082.1"/>
    <property type="match status" value="1"/>
</dbReference>
<dbReference type="Proteomes" id="UP000244446">
    <property type="component" value="Unassembled WGS sequence"/>
</dbReference>
<dbReference type="PIRSF" id="PIRSF000521">
    <property type="entry name" value="Transaminase_4ab_Lys_Orn"/>
    <property type="match status" value="1"/>
</dbReference>
<protein>
    <submittedName>
        <fullName evidence="4">Aspartate aminotransferase family protein</fullName>
    </submittedName>
</protein>
<evidence type="ECO:0000256" key="2">
    <source>
        <dbReference type="ARBA" id="ARBA00022898"/>
    </source>
</evidence>
<keyword evidence="5" id="KW-1185">Reference proteome</keyword>
<proteinExistence type="inferred from homology"/>
<dbReference type="PANTHER" id="PTHR43094">
    <property type="entry name" value="AMINOTRANSFERASE"/>
    <property type="match status" value="1"/>
</dbReference>
<dbReference type="InterPro" id="IPR015421">
    <property type="entry name" value="PyrdxlP-dep_Trfase_major"/>
</dbReference>
<gene>
    <name evidence="4" type="ORF">DC366_08815</name>
</gene>
<evidence type="ECO:0000313" key="4">
    <source>
        <dbReference type="EMBL" id="PVA10332.1"/>
    </source>
</evidence>
<keyword evidence="4" id="KW-0808">Transferase</keyword>
<dbReference type="AlphaFoldDB" id="A0A2T7G7E1"/>
<dbReference type="Pfam" id="PF00202">
    <property type="entry name" value="Aminotran_3"/>
    <property type="match status" value="1"/>
</dbReference>
<comment type="caution">
    <text evidence="4">The sequence shown here is derived from an EMBL/GenBank/DDBJ whole genome shotgun (WGS) entry which is preliminary data.</text>
</comment>